<dbReference type="Proteomes" id="UP000663901">
    <property type="component" value="Chromosome"/>
</dbReference>
<dbReference type="RefSeq" id="WP_014605331.1">
    <property type="nucleotide sequence ID" value="NZ_CAEI01000121.1"/>
</dbReference>
<name>A0A8A4KCS1_PANAN</name>
<dbReference type="GeneID" id="57267383"/>
<sequence>MTGTSVCSNAFFQLGLEAIQQALSDHLGKQIRLQGFYFPTMQALLAWSMNPRLAKGCMIVIAGSNPVLSVLSGLVDPKRILLSDAGESRQALMEKLYIKARCAHLKVPVKKEAIYLTRREVIYMRAFIQGKPHQSHSKRDSGIRLAVMKKIGATGPVSLLIRFRLLRGLKSDYLLKPARLAHGQAVEQRGGIPQNITPTAQRDRRCLGQPETQQDILLCGQKRY</sequence>
<organism evidence="1 2">
    <name type="scientific">Pantoea ananas</name>
    <name type="common">Erwinia uredovora</name>
    <dbReference type="NCBI Taxonomy" id="553"/>
    <lineage>
        <taxon>Bacteria</taxon>
        <taxon>Pseudomonadati</taxon>
        <taxon>Pseudomonadota</taxon>
        <taxon>Gammaproteobacteria</taxon>
        <taxon>Enterobacterales</taxon>
        <taxon>Erwiniaceae</taxon>
        <taxon>Pantoea</taxon>
    </lineage>
</organism>
<dbReference type="AlphaFoldDB" id="A0A8A4KCS1"/>
<dbReference type="EMBL" id="CP059084">
    <property type="protein sequence ID" value="QTC47490.1"/>
    <property type="molecule type" value="Genomic_DNA"/>
</dbReference>
<evidence type="ECO:0000313" key="2">
    <source>
        <dbReference type="Proteomes" id="UP000663901"/>
    </source>
</evidence>
<proteinExistence type="predicted"/>
<reference evidence="1" key="1">
    <citation type="submission" date="2020-07" db="EMBL/GenBank/DDBJ databases">
        <title>Genome Sequences for Panteoa spp. that cause Center Rot in Onions.</title>
        <authorList>
            <person name="Asselin J.A."/>
            <person name="Helmann T."/>
            <person name="Beer S."/>
            <person name="Stodghill P."/>
        </authorList>
    </citation>
    <scope>NUCLEOTIDE SEQUENCE</scope>
    <source>
        <strain evidence="1">OC5a</strain>
    </source>
</reference>
<gene>
    <name evidence="1" type="ORF">H0Z12_08005</name>
</gene>
<accession>A0A8A4KCS1</accession>
<evidence type="ECO:0000313" key="1">
    <source>
        <dbReference type="EMBL" id="QTC47490.1"/>
    </source>
</evidence>
<protein>
    <submittedName>
        <fullName evidence="1">Uncharacterized protein</fullName>
    </submittedName>
</protein>